<dbReference type="InterPro" id="IPR006994">
    <property type="entry name" value="TCF25/Rqc1"/>
</dbReference>
<feature type="compositionally biased region" description="Polar residues" evidence="1">
    <location>
        <begin position="700"/>
        <end position="709"/>
    </location>
</feature>
<feature type="compositionally biased region" description="Basic and acidic residues" evidence="1">
    <location>
        <begin position="504"/>
        <end position="522"/>
    </location>
</feature>
<feature type="compositionally biased region" description="Basic and acidic residues" evidence="1">
    <location>
        <begin position="132"/>
        <end position="144"/>
    </location>
</feature>
<dbReference type="PANTHER" id="PTHR22684:SF0">
    <property type="entry name" value="RIBOSOME QUALITY CONTROL COMPLEX SUBUNIT TCF25"/>
    <property type="match status" value="1"/>
</dbReference>
<accession>A0A564ZXM8</accession>
<proteinExistence type="predicted"/>
<sequence>MSSRLLKKFLKEKTRDEINKLGESVEEEAVAARPKKKSVFAYLDDSEGSEGSEGSAGSVGSAAAKGKQPQNSVSKKQSKNAANVKQPLSAANVKQPHNGVKAAQAQRKKKKKKKKNLDEEIDDLLHTMNAEEKQKAKRQQHENASDEEAPEGGGTPSEVDLPELSACAHEKYDYCLKLEKGNFDVNVELKRIFGKDFVKENKYIPKSKIKFLKNWLVQDYTTKIIHPPLSMKRYGNEFKLEKHKLYLEAENLFYALLDTHDIEAMHNLVKKFPFHVDTLLVLSEYYNESSNFEVANKFTKLALLILQHVFHIDFSPNSLNRSREIYVNPHLYDNKALFKALYMHMLSLENEACTITSLEVAKLLCKMDLQFDLCSILLRIDSLILKCNLFDFFIYFSFNFVIQNVQCVVPAARLSEILATCLHGEMRLPGSHRPEWDEHAWKRQDGGEAGEAAAAGGAVAVAGGGAEEGAEEGEAAEGESPSHNNQVGEAAGGGAAEGGAPPTPERRTDELDPTDDAKREPPNDADCNDGPPYQMEGENESELPVGHERHSADEQGEKGEQNEGDPLEGGKGSGGGKVSGGCNCFEGGRAGTALQSKLLFENFEIRLHFLLPNFAFSLPLSLYLKNNNGVDLQEIRLISVDDLVSAFSYEECRFLSPHFAIRFDCHGGRAKNGNDRLGQSDHAEDHPDGATPDESAPPKVSTNEQKKGQPSLSFSAHVTLLRALLCFPNFLQTFLNYNNFKTTKVVKKTIYESSFKDILASPPFSSPSLFRLGEFDVVQKIICCYLEKNNIYYKSERVITWFHVCSAFLHELYRDPSAARALDKARAEWHGKVHLLDVSKYKDVRVGEFKSTNYLLPDFMMEKNRTYSPHTPAAPSSYYVSLNSNLIIAFFQSLLPWYQVDYYGTHSRPVYFSTLIQNVVDETKRLFNFE</sequence>
<dbReference type="AlphaFoldDB" id="A0A564ZXM8"/>
<evidence type="ECO:0000256" key="1">
    <source>
        <dbReference type="SAM" id="MobiDB-lite"/>
    </source>
</evidence>
<feature type="compositionally biased region" description="Basic and acidic residues" evidence="1">
    <location>
        <begin position="545"/>
        <end position="561"/>
    </location>
</feature>
<dbReference type="VEuPathDB" id="PlasmoDB:PVX_097900"/>
<feature type="region of interest" description="Disordered" evidence="1">
    <location>
        <begin position="674"/>
        <end position="709"/>
    </location>
</feature>
<organism evidence="2 3">
    <name type="scientific">Plasmodium vivax</name>
    <name type="common">malaria parasite P. vivax</name>
    <dbReference type="NCBI Taxonomy" id="5855"/>
    <lineage>
        <taxon>Eukaryota</taxon>
        <taxon>Sar</taxon>
        <taxon>Alveolata</taxon>
        <taxon>Apicomplexa</taxon>
        <taxon>Aconoidasida</taxon>
        <taxon>Haemosporida</taxon>
        <taxon>Plasmodiidae</taxon>
        <taxon>Plasmodium</taxon>
        <taxon>Plasmodium (Plasmodium)</taxon>
    </lineage>
</organism>
<reference evidence="3" key="1">
    <citation type="submission" date="2016-07" db="EMBL/GenBank/DDBJ databases">
        <authorList>
            <consortium name="Pathogen Informatics"/>
        </authorList>
    </citation>
    <scope>NUCLEOTIDE SEQUENCE [LARGE SCALE GENOMIC DNA]</scope>
</reference>
<gene>
    <name evidence="2" type="ORF">PVP01_1027200</name>
</gene>
<feature type="compositionally biased region" description="Basic and acidic residues" evidence="1">
    <location>
        <begin position="674"/>
        <end position="688"/>
    </location>
</feature>
<protein>
    <submittedName>
        <fullName evidence="2">Transcription factor 25, putative</fullName>
    </submittedName>
</protein>
<dbReference type="VEuPathDB" id="PlasmoDB:PVW1_100051300"/>
<dbReference type="OrthoDB" id="205993at2759"/>
<dbReference type="Proteomes" id="UP000220605">
    <property type="component" value="Chromosome 10"/>
</dbReference>
<feature type="region of interest" description="Disordered" evidence="1">
    <location>
        <begin position="463"/>
        <end position="576"/>
    </location>
</feature>
<feature type="compositionally biased region" description="Gly residues" evidence="1">
    <location>
        <begin position="567"/>
        <end position="576"/>
    </location>
</feature>
<feature type="compositionally biased region" description="Polar residues" evidence="1">
    <location>
        <begin position="68"/>
        <end position="83"/>
    </location>
</feature>
<feature type="compositionally biased region" description="Basic residues" evidence="1">
    <location>
        <begin position="106"/>
        <end position="115"/>
    </location>
</feature>
<evidence type="ECO:0000313" key="3">
    <source>
        <dbReference type="Proteomes" id="UP000220605"/>
    </source>
</evidence>
<dbReference type="VEuPathDB" id="PlasmoDB:PVPAM_100033600"/>
<dbReference type="Pfam" id="PF04910">
    <property type="entry name" value="Tcf25"/>
    <property type="match status" value="1"/>
</dbReference>
<feature type="compositionally biased region" description="Acidic residues" evidence="1">
    <location>
        <begin position="468"/>
        <end position="477"/>
    </location>
</feature>
<dbReference type="VEuPathDB" id="PlasmoDB:PVP01_1027200"/>
<name>A0A564ZXM8_PLAVI</name>
<feature type="region of interest" description="Disordered" evidence="1">
    <location>
        <begin position="132"/>
        <end position="160"/>
    </location>
</feature>
<dbReference type="PANTHER" id="PTHR22684">
    <property type="entry name" value="NULP1-RELATED"/>
    <property type="match status" value="1"/>
</dbReference>
<evidence type="ECO:0000313" key="2">
    <source>
        <dbReference type="EMBL" id="VUZ96579.1"/>
    </source>
</evidence>
<feature type="compositionally biased region" description="Low complexity" evidence="1">
    <location>
        <begin position="52"/>
        <end position="66"/>
    </location>
</feature>
<feature type="region of interest" description="Disordered" evidence="1">
    <location>
        <begin position="44"/>
        <end position="117"/>
    </location>
</feature>
<dbReference type="GO" id="GO:1990112">
    <property type="term" value="C:RQC complex"/>
    <property type="evidence" value="ECO:0007669"/>
    <property type="project" value="TreeGrafter"/>
</dbReference>
<dbReference type="EMBL" id="LT635621">
    <property type="protein sequence ID" value="VUZ96579.1"/>
    <property type="molecule type" value="Genomic_DNA"/>
</dbReference>